<dbReference type="Proteomes" id="UP000464186">
    <property type="component" value="Chromosome"/>
</dbReference>
<sequence>MRDSQFKIPNAGVLHVRSLVGLDRDAVEEALADFVAGTTLTSQQLDFLQVLTTHLVENGKVQPGALFDSPYNELAPSGPDVLFGDDRVVKLFSILRSIEDRARAG</sequence>
<dbReference type="GO" id="GO:0003677">
    <property type="term" value="F:DNA binding"/>
    <property type="evidence" value="ECO:0007669"/>
    <property type="project" value="InterPro"/>
</dbReference>
<dbReference type="EMBL" id="CP047898">
    <property type="protein sequence ID" value="QHK21101.1"/>
    <property type="molecule type" value="Genomic_DNA"/>
</dbReference>
<accession>A0A6P1NW34</accession>
<dbReference type="KEGG" id="psey:GU243_16830"/>
<dbReference type="GO" id="GO:0006304">
    <property type="term" value="P:DNA modification"/>
    <property type="evidence" value="ECO:0007669"/>
    <property type="project" value="InterPro"/>
</dbReference>
<evidence type="ECO:0000313" key="3">
    <source>
        <dbReference type="Proteomes" id="UP000464186"/>
    </source>
</evidence>
<dbReference type="AlphaFoldDB" id="A0A6P1NW34"/>
<name>A0A6P1NW34_9MICC</name>
<protein>
    <recommendedName>
        <fullName evidence="1">EcoEI R protein C-terminal domain-containing protein</fullName>
    </recommendedName>
</protein>
<keyword evidence="3" id="KW-1185">Reference proteome</keyword>
<evidence type="ECO:0000313" key="2">
    <source>
        <dbReference type="EMBL" id="QHK21101.1"/>
    </source>
</evidence>
<dbReference type="InterPro" id="IPR013670">
    <property type="entry name" value="EcoEI_R_C_dom"/>
</dbReference>
<dbReference type="Pfam" id="PF08463">
    <property type="entry name" value="EcoEI_R_C"/>
    <property type="match status" value="1"/>
</dbReference>
<organism evidence="2 3">
    <name type="scientific">Pseudarthrobacter psychrotolerans</name>
    <dbReference type="NCBI Taxonomy" id="2697569"/>
    <lineage>
        <taxon>Bacteria</taxon>
        <taxon>Bacillati</taxon>
        <taxon>Actinomycetota</taxon>
        <taxon>Actinomycetes</taxon>
        <taxon>Micrococcales</taxon>
        <taxon>Micrococcaceae</taxon>
        <taxon>Pseudarthrobacter</taxon>
    </lineage>
</organism>
<proteinExistence type="predicted"/>
<evidence type="ECO:0000259" key="1">
    <source>
        <dbReference type="Pfam" id="PF08463"/>
    </source>
</evidence>
<reference evidence="2 3" key="1">
    <citation type="submission" date="2020-01" db="EMBL/GenBank/DDBJ databases">
        <title>Pseudarthrobacter psychrotolerans sp. nov., isolated from antarctic soil.</title>
        <authorList>
            <person name="Shin Y."/>
            <person name="Park W."/>
        </authorList>
    </citation>
    <scope>NUCLEOTIDE SEQUENCE [LARGE SCALE GENOMIC DNA]</scope>
    <source>
        <strain evidence="2 3">YJ56</strain>
    </source>
</reference>
<feature type="domain" description="EcoEI R protein C-terminal" evidence="1">
    <location>
        <begin position="15"/>
        <end position="95"/>
    </location>
</feature>
<gene>
    <name evidence="2" type="ORF">GU243_16830</name>
</gene>
<dbReference type="GO" id="GO:0003824">
    <property type="term" value="F:catalytic activity"/>
    <property type="evidence" value="ECO:0007669"/>
    <property type="project" value="InterPro"/>
</dbReference>